<feature type="domain" description="PGG" evidence="1">
    <location>
        <begin position="33"/>
        <end position="85"/>
    </location>
</feature>
<evidence type="ECO:0000313" key="2">
    <source>
        <dbReference type="EMBL" id="KAF5930387.1"/>
    </source>
</evidence>
<dbReference type="Proteomes" id="UP000593564">
    <property type="component" value="Unassembled WGS sequence"/>
</dbReference>
<keyword evidence="3" id="KW-1185">Reference proteome</keyword>
<evidence type="ECO:0000313" key="3">
    <source>
        <dbReference type="Proteomes" id="UP000593564"/>
    </source>
</evidence>
<organism evidence="2 3">
    <name type="scientific">Camellia sinensis</name>
    <name type="common">Tea plant</name>
    <name type="synonym">Thea sinensis</name>
    <dbReference type="NCBI Taxonomy" id="4442"/>
    <lineage>
        <taxon>Eukaryota</taxon>
        <taxon>Viridiplantae</taxon>
        <taxon>Streptophyta</taxon>
        <taxon>Embryophyta</taxon>
        <taxon>Tracheophyta</taxon>
        <taxon>Spermatophyta</taxon>
        <taxon>Magnoliopsida</taxon>
        <taxon>eudicotyledons</taxon>
        <taxon>Gunneridae</taxon>
        <taxon>Pentapetalae</taxon>
        <taxon>asterids</taxon>
        <taxon>Ericales</taxon>
        <taxon>Theaceae</taxon>
        <taxon>Camellia</taxon>
    </lineage>
</organism>
<proteinExistence type="predicted"/>
<dbReference type="PANTHER" id="PTHR24177">
    <property type="entry name" value="CASKIN"/>
    <property type="match status" value="1"/>
</dbReference>
<dbReference type="InterPro" id="IPR026961">
    <property type="entry name" value="PGG_dom"/>
</dbReference>
<sequence>MPEHLLGHQNNEGNTAEEIFLEIHSELVTNDIEWLMKTSDSCTIVAALIATAAFATSVSVPGGTKSRREPVLEAEPMFEAFSISSL</sequence>
<dbReference type="EMBL" id="JACBKZ010000015">
    <property type="protein sequence ID" value="KAF5930387.1"/>
    <property type="molecule type" value="Genomic_DNA"/>
</dbReference>
<protein>
    <recommendedName>
        <fullName evidence="1">PGG domain-containing protein</fullName>
    </recommendedName>
</protein>
<reference evidence="3" key="1">
    <citation type="journal article" date="2020" name="Nat. Commun.">
        <title>Genome assembly of wild tea tree DASZ reveals pedigree and selection history of tea varieties.</title>
        <authorList>
            <person name="Zhang W."/>
            <person name="Zhang Y."/>
            <person name="Qiu H."/>
            <person name="Guo Y."/>
            <person name="Wan H."/>
            <person name="Zhang X."/>
            <person name="Scossa F."/>
            <person name="Alseekh S."/>
            <person name="Zhang Q."/>
            <person name="Wang P."/>
            <person name="Xu L."/>
            <person name="Schmidt M.H."/>
            <person name="Jia X."/>
            <person name="Li D."/>
            <person name="Zhu A."/>
            <person name="Guo F."/>
            <person name="Chen W."/>
            <person name="Ni D."/>
            <person name="Usadel B."/>
            <person name="Fernie A.R."/>
            <person name="Wen W."/>
        </authorList>
    </citation>
    <scope>NUCLEOTIDE SEQUENCE [LARGE SCALE GENOMIC DNA]</scope>
    <source>
        <strain evidence="3">cv. G240</strain>
    </source>
</reference>
<reference evidence="2 3" key="2">
    <citation type="submission" date="2020-07" db="EMBL/GenBank/DDBJ databases">
        <title>Genome assembly of wild tea tree DASZ reveals pedigree and selection history of tea varieties.</title>
        <authorList>
            <person name="Zhang W."/>
        </authorList>
    </citation>
    <scope>NUCLEOTIDE SEQUENCE [LARGE SCALE GENOMIC DNA]</scope>
    <source>
        <strain evidence="3">cv. G240</strain>
        <tissue evidence="2">Leaf</tissue>
    </source>
</reference>
<dbReference type="PANTHER" id="PTHR24177:SF469">
    <property type="entry name" value="REPEAT-CONTAINING PROTEIN, PUTATIVE ISOFORM 1-RELATED"/>
    <property type="match status" value="1"/>
</dbReference>
<gene>
    <name evidence="2" type="ORF">HYC85_031260</name>
</gene>
<dbReference type="AlphaFoldDB" id="A0A7J7FQV0"/>
<evidence type="ECO:0000259" key="1">
    <source>
        <dbReference type="Pfam" id="PF13962"/>
    </source>
</evidence>
<accession>A0A7J7FQV0</accession>
<name>A0A7J7FQV0_CAMSI</name>
<dbReference type="Pfam" id="PF13962">
    <property type="entry name" value="PGG"/>
    <property type="match status" value="1"/>
</dbReference>
<comment type="caution">
    <text evidence="2">The sequence shown here is derived from an EMBL/GenBank/DDBJ whole genome shotgun (WGS) entry which is preliminary data.</text>
</comment>
<dbReference type="GO" id="GO:0016020">
    <property type="term" value="C:membrane"/>
    <property type="evidence" value="ECO:0007669"/>
    <property type="project" value="TreeGrafter"/>
</dbReference>